<evidence type="ECO:0000256" key="2">
    <source>
        <dbReference type="ARBA" id="ARBA00023002"/>
    </source>
</evidence>
<evidence type="ECO:0000313" key="4">
    <source>
        <dbReference type="EMBL" id="OAQ38944.1"/>
    </source>
</evidence>
<dbReference type="OrthoDB" id="652200at2"/>
<feature type="domain" description="Flavodoxin-like fold" evidence="3">
    <location>
        <begin position="1"/>
        <end position="188"/>
    </location>
</feature>
<dbReference type="EMBL" id="LWHJ01000029">
    <property type="protein sequence ID" value="OAQ38944.1"/>
    <property type="molecule type" value="Genomic_DNA"/>
</dbReference>
<name>A0A179DDG3_9SPHI</name>
<dbReference type="GO" id="GO:0005829">
    <property type="term" value="C:cytosol"/>
    <property type="evidence" value="ECO:0007669"/>
    <property type="project" value="TreeGrafter"/>
</dbReference>
<keyword evidence="2" id="KW-0560">Oxidoreductase</keyword>
<reference evidence="4 5" key="1">
    <citation type="submission" date="2016-04" db="EMBL/GenBank/DDBJ databases">
        <authorList>
            <person name="Evans L.H."/>
            <person name="Alamgir A."/>
            <person name="Owens N."/>
            <person name="Weber N.D."/>
            <person name="Virtaneva K."/>
            <person name="Barbian K."/>
            <person name="Babar A."/>
            <person name="Rosenke K."/>
        </authorList>
    </citation>
    <scope>NUCLEOTIDE SEQUENCE [LARGE SCALE GENOMIC DNA]</scope>
    <source>
        <strain evidence="4 5">CCM 8644</strain>
    </source>
</reference>
<dbReference type="Pfam" id="PF02525">
    <property type="entry name" value="Flavodoxin_2"/>
    <property type="match status" value="1"/>
</dbReference>
<keyword evidence="5" id="KW-1185">Reference proteome</keyword>
<comment type="caution">
    <text evidence="4">The sequence shown here is derived from an EMBL/GenBank/DDBJ whole genome shotgun (WGS) entry which is preliminary data.</text>
</comment>
<dbReference type="RefSeq" id="WP_068823096.1">
    <property type="nucleotide sequence ID" value="NZ_LWHJ01000029.1"/>
</dbReference>
<gene>
    <name evidence="4" type="ORF">A5893_12970</name>
</gene>
<protein>
    <recommendedName>
        <fullName evidence="3">Flavodoxin-like fold domain-containing protein</fullName>
    </recommendedName>
</protein>
<dbReference type="PANTHER" id="PTHR10204">
    <property type="entry name" value="NAD P H OXIDOREDUCTASE-RELATED"/>
    <property type="match status" value="1"/>
</dbReference>
<dbReference type="InterPro" id="IPR029039">
    <property type="entry name" value="Flavoprotein-like_sf"/>
</dbReference>
<dbReference type="Proteomes" id="UP000078459">
    <property type="component" value="Unassembled WGS sequence"/>
</dbReference>
<dbReference type="SUPFAM" id="SSF52218">
    <property type="entry name" value="Flavoproteins"/>
    <property type="match status" value="1"/>
</dbReference>
<dbReference type="STRING" id="1826909.A5893_12970"/>
<organism evidence="4 5">
    <name type="scientific">Pedobacter psychrophilus</name>
    <dbReference type="NCBI Taxonomy" id="1826909"/>
    <lineage>
        <taxon>Bacteria</taxon>
        <taxon>Pseudomonadati</taxon>
        <taxon>Bacteroidota</taxon>
        <taxon>Sphingobacteriia</taxon>
        <taxon>Sphingobacteriales</taxon>
        <taxon>Sphingobacteriaceae</taxon>
        <taxon>Pedobacter</taxon>
    </lineage>
</organism>
<dbReference type="GO" id="GO:0003955">
    <property type="term" value="F:NAD(P)H dehydrogenase (quinone) activity"/>
    <property type="evidence" value="ECO:0007669"/>
    <property type="project" value="TreeGrafter"/>
</dbReference>
<evidence type="ECO:0000259" key="3">
    <source>
        <dbReference type="Pfam" id="PF02525"/>
    </source>
</evidence>
<comment type="similarity">
    <text evidence="1">Belongs to the NAD(P)H dehydrogenase (quinone) family.</text>
</comment>
<dbReference type="InterPro" id="IPR051545">
    <property type="entry name" value="NAD(P)H_dehydrogenase_qn"/>
</dbReference>
<sequence length="194" mass="21319">MNTLVVVAHPNPASFNKNGIVATVVTELKSKNHNVVVRDLYELNFNPVLSGSDFGTFATGKTPADIQIERDHISWATNIVLVYPVWWIGRPAIMQGYFDRVFGFNFAFTADENGARGLLKNEKALVINTAGTPEFIYDGWPDSKQLISRPVAEGVLGYCGIKNVKQLTFFGIVGSTDEQRAQVLSDIKAEIAAL</sequence>
<proteinExistence type="inferred from homology"/>
<dbReference type="InterPro" id="IPR003680">
    <property type="entry name" value="Flavodoxin_fold"/>
</dbReference>
<dbReference type="PANTHER" id="PTHR10204:SF34">
    <property type="entry name" value="NAD(P)H DEHYDROGENASE [QUINONE] 1 ISOFORM 1"/>
    <property type="match status" value="1"/>
</dbReference>
<dbReference type="AlphaFoldDB" id="A0A179DDG3"/>
<evidence type="ECO:0000256" key="1">
    <source>
        <dbReference type="ARBA" id="ARBA00006252"/>
    </source>
</evidence>
<accession>A0A179DDG3</accession>
<dbReference type="Gene3D" id="3.40.50.360">
    <property type="match status" value="1"/>
</dbReference>
<reference evidence="4 5" key="2">
    <citation type="submission" date="2016-06" db="EMBL/GenBank/DDBJ databases">
        <title>Pedobacter psychrophilus sp. nov., isolated from Antarctic fragmentary rock.</title>
        <authorList>
            <person name="Svec P."/>
        </authorList>
    </citation>
    <scope>NUCLEOTIDE SEQUENCE [LARGE SCALE GENOMIC DNA]</scope>
    <source>
        <strain evidence="4 5">CCM 8644</strain>
    </source>
</reference>
<evidence type="ECO:0000313" key="5">
    <source>
        <dbReference type="Proteomes" id="UP000078459"/>
    </source>
</evidence>